<evidence type="ECO:0000256" key="1">
    <source>
        <dbReference type="SAM" id="MobiDB-lite"/>
    </source>
</evidence>
<dbReference type="EMBL" id="AFRT01004775">
    <property type="protein sequence ID" value="ELU35950.1"/>
    <property type="molecule type" value="Genomic_DNA"/>
</dbReference>
<dbReference type="AlphaFoldDB" id="L8WDB1"/>
<gene>
    <name evidence="2" type="ORF">AG1IA_10020</name>
</gene>
<feature type="region of interest" description="Disordered" evidence="1">
    <location>
        <begin position="67"/>
        <end position="96"/>
    </location>
</feature>
<dbReference type="HOGENOM" id="CLU_2361187_0_0_1"/>
<comment type="caution">
    <text evidence="2">The sequence shown here is derived from an EMBL/GenBank/DDBJ whole genome shotgun (WGS) entry which is preliminary data.</text>
</comment>
<proteinExistence type="predicted"/>
<accession>L8WDB1</accession>
<keyword evidence="3" id="KW-1185">Reference proteome</keyword>
<organism evidence="2 3">
    <name type="scientific">Thanatephorus cucumeris (strain AG1-IA)</name>
    <name type="common">Rice sheath blight fungus</name>
    <name type="synonym">Rhizoctonia solani</name>
    <dbReference type="NCBI Taxonomy" id="983506"/>
    <lineage>
        <taxon>Eukaryota</taxon>
        <taxon>Fungi</taxon>
        <taxon>Dikarya</taxon>
        <taxon>Basidiomycota</taxon>
        <taxon>Agaricomycotina</taxon>
        <taxon>Agaricomycetes</taxon>
        <taxon>Cantharellales</taxon>
        <taxon>Ceratobasidiaceae</taxon>
        <taxon>Rhizoctonia</taxon>
        <taxon>Rhizoctonia solani AG-1</taxon>
    </lineage>
</organism>
<reference evidence="2 3" key="1">
    <citation type="journal article" date="2013" name="Nat. Commun.">
        <title>The evolution and pathogenic mechanisms of the rice sheath blight pathogen.</title>
        <authorList>
            <person name="Zheng A."/>
            <person name="Lin R."/>
            <person name="Xu L."/>
            <person name="Qin P."/>
            <person name="Tang C."/>
            <person name="Ai P."/>
            <person name="Zhang D."/>
            <person name="Liu Y."/>
            <person name="Sun Z."/>
            <person name="Feng H."/>
            <person name="Wang Y."/>
            <person name="Chen Y."/>
            <person name="Liang X."/>
            <person name="Fu R."/>
            <person name="Li Q."/>
            <person name="Zhang J."/>
            <person name="Yu X."/>
            <person name="Xie Z."/>
            <person name="Ding L."/>
            <person name="Guan P."/>
            <person name="Tang J."/>
            <person name="Liang Y."/>
            <person name="Wang S."/>
            <person name="Deng Q."/>
            <person name="Li S."/>
            <person name="Zhu J."/>
            <person name="Wang L."/>
            <person name="Liu H."/>
            <person name="Li P."/>
        </authorList>
    </citation>
    <scope>NUCLEOTIDE SEQUENCE [LARGE SCALE GENOMIC DNA]</scope>
    <source>
        <strain evidence="3">AG-1 IA</strain>
    </source>
</reference>
<evidence type="ECO:0000313" key="2">
    <source>
        <dbReference type="EMBL" id="ELU35950.1"/>
    </source>
</evidence>
<name>L8WDB1_THACA</name>
<evidence type="ECO:0000313" key="3">
    <source>
        <dbReference type="Proteomes" id="UP000011668"/>
    </source>
</evidence>
<protein>
    <submittedName>
        <fullName evidence="2">Uncharacterized protein</fullName>
    </submittedName>
</protein>
<sequence>MKRYEWTEVRATDRDEVTILLLLIFLGDVAYKANPSSRLVFQKCSKKLVVATRAKAGEKPTIVSEIPRIGPDAGGCAPDHRSLTSESMSAMGAKEW</sequence>
<dbReference type="Proteomes" id="UP000011668">
    <property type="component" value="Unassembled WGS sequence"/>
</dbReference>